<feature type="domain" description="Xaa-Pro dipeptidyl-peptidase C-terminal" evidence="13">
    <location>
        <begin position="540"/>
        <end position="797"/>
    </location>
</feature>
<comment type="catalytic activity">
    <reaction evidence="1">
        <text>Hydrolyzes Xaa-Pro-|- bonds to release unblocked, N-terminal dipeptides from substrates including Ala-Pro-|-p-nitroanilide and (sequentially) Tyr-Pro-|-Phe-Pro-|-Gly-Pro-|-Ile.</text>
        <dbReference type="EC" id="3.4.14.11"/>
    </reaction>
</comment>
<dbReference type="EC" id="3.4.14.11" evidence="5"/>
<feature type="domain" description="X-Prolyl dipeptidyl aminopeptidase PepX N-terminal" evidence="14">
    <location>
        <begin position="4"/>
        <end position="160"/>
    </location>
</feature>
<reference evidence="15 16" key="1">
    <citation type="journal article" date="2015" name="Genome Announc.">
        <title>Expanding the biotechnology potential of lactobacilli through comparative genomics of 213 strains and associated genera.</title>
        <authorList>
            <person name="Sun Z."/>
            <person name="Harris H.M."/>
            <person name="McCann A."/>
            <person name="Guo C."/>
            <person name="Argimon S."/>
            <person name="Zhang W."/>
            <person name="Yang X."/>
            <person name="Jeffery I.B."/>
            <person name="Cooney J.C."/>
            <person name="Kagawa T.F."/>
            <person name="Liu W."/>
            <person name="Song Y."/>
            <person name="Salvetti E."/>
            <person name="Wrobel A."/>
            <person name="Rasinkangas P."/>
            <person name="Parkhill J."/>
            <person name="Rea M.C."/>
            <person name="O'Sullivan O."/>
            <person name="Ritari J."/>
            <person name="Douillard F.P."/>
            <person name="Paul Ross R."/>
            <person name="Yang R."/>
            <person name="Briner A.E."/>
            <person name="Felis G.E."/>
            <person name="de Vos W.M."/>
            <person name="Barrangou R."/>
            <person name="Klaenhammer T.R."/>
            <person name="Caufield P.W."/>
            <person name="Cui Y."/>
            <person name="Zhang H."/>
            <person name="O'Toole P.W."/>
        </authorList>
    </citation>
    <scope>NUCLEOTIDE SEQUENCE [LARGE SCALE GENOMIC DNA]</scope>
    <source>
        <strain evidence="15 16">DSM 16041</strain>
    </source>
</reference>
<protein>
    <recommendedName>
        <fullName evidence="6">Xaa-Pro dipeptidyl-peptidase</fullName>
        <ecNumber evidence="5">3.4.14.11</ecNumber>
    </recommendedName>
    <alternativeName>
        <fullName evidence="12">X-Pro dipeptidyl-peptidase</fullName>
    </alternativeName>
    <alternativeName>
        <fullName evidence="11">X-prolyl-dipeptidyl aminopeptidase</fullName>
    </alternativeName>
</protein>
<accession>A0ABR5P027</accession>
<dbReference type="Pfam" id="PF02129">
    <property type="entry name" value="Peptidase_S15"/>
    <property type="match status" value="1"/>
</dbReference>
<dbReference type="InterPro" id="IPR008979">
    <property type="entry name" value="Galactose-bd-like_sf"/>
</dbReference>
<keyword evidence="7" id="KW-0031">Aminopeptidase</keyword>
<comment type="subunit">
    <text evidence="4">Homodimer.</text>
</comment>
<proteinExistence type="inferred from homology"/>
<dbReference type="Proteomes" id="UP000051883">
    <property type="component" value="Unassembled WGS sequence"/>
</dbReference>
<dbReference type="InterPro" id="IPR005674">
    <property type="entry name" value="CocE/Ser_esterase"/>
</dbReference>
<evidence type="ECO:0000259" key="14">
    <source>
        <dbReference type="SMART" id="SM00940"/>
    </source>
</evidence>
<keyword evidence="9" id="KW-0378">Hydrolase</keyword>
<dbReference type="SUPFAM" id="SSF53474">
    <property type="entry name" value="alpha/beta-Hydrolases"/>
    <property type="match status" value="1"/>
</dbReference>
<keyword evidence="8" id="KW-0645">Protease</keyword>
<evidence type="ECO:0000256" key="4">
    <source>
        <dbReference type="ARBA" id="ARBA00011738"/>
    </source>
</evidence>
<evidence type="ECO:0000313" key="15">
    <source>
        <dbReference type="EMBL" id="KRK59984.1"/>
    </source>
</evidence>
<evidence type="ECO:0000256" key="12">
    <source>
        <dbReference type="ARBA" id="ARBA00031951"/>
    </source>
</evidence>
<evidence type="ECO:0000256" key="9">
    <source>
        <dbReference type="ARBA" id="ARBA00022801"/>
    </source>
</evidence>
<dbReference type="Pfam" id="PF09168">
    <property type="entry name" value="PepX_N"/>
    <property type="match status" value="1"/>
</dbReference>
<keyword evidence="10" id="KW-0720">Serine protease</keyword>
<dbReference type="SUPFAM" id="SSF49785">
    <property type="entry name" value="Galactose-binding domain-like"/>
    <property type="match status" value="1"/>
</dbReference>
<dbReference type="PRINTS" id="PR00923">
    <property type="entry name" value="LACTOPTASE"/>
</dbReference>
<dbReference type="InterPro" id="IPR036313">
    <property type="entry name" value="PepX_N_dom_sf"/>
</dbReference>
<evidence type="ECO:0000256" key="8">
    <source>
        <dbReference type="ARBA" id="ARBA00022670"/>
    </source>
</evidence>
<dbReference type="Gene3D" id="3.40.50.1820">
    <property type="entry name" value="alpha/beta hydrolase"/>
    <property type="match status" value="1"/>
</dbReference>
<comment type="function">
    <text evidence="2">Removes N-terminal dipeptides sequentially from polypeptides having unsubstituted N-termini provided that the penultimate residue is proline.</text>
</comment>
<organism evidence="15 16">
    <name type="scientific">Limosilactobacillus antri DSM 16041</name>
    <dbReference type="NCBI Taxonomy" id="525309"/>
    <lineage>
        <taxon>Bacteria</taxon>
        <taxon>Bacillati</taxon>
        <taxon>Bacillota</taxon>
        <taxon>Bacilli</taxon>
        <taxon>Lactobacillales</taxon>
        <taxon>Lactobacillaceae</taxon>
        <taxon>Limosilactobacillus</taxon>
    </lineage>
</organism>
<evidence type="ECO:0000313" key="16">
    <source>
        <dbReference type="Proteomes" id="UP000051883"/>
    </source>
</evidence>
<evidence type="ECO:0000259" key="13">
    <source>
        <dbReference type="SMART" id="SM00939"/>
    </source>
</evidence>
<dbReference type="InterPro" id="IPR008252">
    <property type="entry name" value="Pept_S15_Xpro"/>
</dbReference>
<comment type="caution">
    <text evidence="15">The sequence shown here is derived from an EMBL/GenBank/DDBJ whole genome shotgun (WGS) entry which is preliminary data.</text>
</comment>
<evidence type="ECO:0000256" key="5">
    <source>
        <dbReference type="ARBA" id="ARBA00012463"/>
    </source>
</evidence>
<gene>
    <name evidence="15" type="ORF">FC31_GL002061</name>
</gene>
<dbReference type="NCBIfam" id="TIGR00976">
    <property type="entry name" value="CocE_NonD"/>
    <property type="match status" value="1"/>
</dbReference>
<name>A0ABR5P027_9LACO</name>
<evidence type="ECO:0000256" key="11">
    <source>
        <dbReference type="ARBA" id="ARBA00030045"/>
    </source>
</evidence>
<comment type="similarity">
    <text evidence="3">Belongs to the peptidase S15 family.</text>
</comment>
<dbReference type="InterPro" id="IPR015251">
    <property type="entry name" value="PepX_N_dom"/>
</dbReference>
<dbReference type="SUPFAM" id="SSF81761">
    <property type="entry name" value="X-Prolyl dipeptidyl aminopeptidase PepX, N-terminal domain"/>
    <property type="match status" value="1"/>
</dbReference>
<evidence type="ECO:0000256" key="2">
    <source>
        <dbReference type="ARBA" id="ARBA00003997"/>
    </source>
</evidence>
<evidence type="ECO:0000256" key="1">
    <source>
        <dbReference type="ARBA" id="ARBA00000123"/>
    </source>
</evidence>
<sequence length="805" mass="90164">MDQMKFNQFSIIDVSPSQERRELAMLHLLRAKEDQQLTPAELFETLLIRTRLGINSPLTAAEWLHDLLATPTVALDDWFKQGEPLTTAVFYRVAFQLLRFEPAIDFQLDQPVAGWRKLQLPIREHATWTSADVVDAFYLLLNTRAKNGQNYLDLLTAHGFLAWTYDLPADQKPLFFNGKPIASYDPQQFIREVVYVETDLDTDFDGQADLVKVEIMRPRESNVKKVPAVFTASPYNQGTNDEWGVKATHKVNYPLTHKQADQQAPAEEVFPTNFAYHTVKGEAQEATASFTGTPAYTLNNYLAVRGYAIVYAAGIGTKDSDGFQTCGSPEQTASMKAVVEWLHGDRRAFTDRESGYTIATGWCNGRVAMTGRSYLGTLATAVATTGVAGLKAIISEAAISSWYDYYRENGLVRAAGGFQGEDADTLADETFSRTKRPADFSRVKARYQNYVDRMADAMDRRTGNYNDFWAARNYRPQISHIKAAVMMVHGLNDTNVKPSNVKALADGLAQLPVTSKLILHQGQHIYINAFQSLDFSEMVNLWLANKLWGLDNHADEVLPAVLVQSNRTPATWTSYDQWTAGQPANYYLQGQALTTSPNEDANDIQRFSDQQATADYTRWCQAPAKWQDALFHDEGRFSRHFTSAPVSQDTLLRGTPRLTLQVASSADHGLISAQLVDRGTAKRLTPSPVIINRGGLPLGYHWASDDLREFQLQKAPTDYQVISRGHINLQNRHNARQTDELFAGQLVTVTFDLQPLFHQLAAGHQLELIIYATDYAFTLRGNENISYRLPVAKAKLTIPGSQPLD</sequence>
<evidence type="ECO:0000256" key="3">
    <source>
        <dbReference type="ARBA" id="ARBA00010819"/>
    </source>
</evidence>
<dbReference type="SMART" id="SM00939">
    <property type="entry name" value="PepX_C"/>
    <property type="match status" value="1"/>
</dbReference>
<dbReference type="InterPro" id="IPR029058">
    <property type="entry name" value="AB_hydrolase_fold"/>
</dbReference>
<dbReference type="SMART" id="SM00940">
    <property type="entry name" value="PepX_N"/>
    <property type="match status" value="1"/>
</dbReference>
<dbReference type="Gene3D" id="1.10.246.70">
    <property type="match status" value="1"/>
</dbReference>
<evidence type="ECO:0000256" key="10">
    <source>
        <dbReference type="ARBA" id="ARBA00022825"/>
    </source>
</evidence>
<dbReference type="InterPro" id="IPR013736">
    <property type="entry name" value="Xaa-Pro_dipept_C"/>
</dbReference>
<dbReference type="EMBL" id="AZDK01000009">
    <property type="protein sequence ID" value="KRK59984.1"/>
    <property type="molecule type" value="Genomic_DNA"/>
</dbReference>
<dbReference type="Gene3D" id="2.60.120.260">
    <property type="entry name" value="Galactose-binding domain-like"/>
    <property type="match status" value="1"/>
</dbReference>
<keyword evidence="16" id="KW-1185">Reference proteome</keyword>
<evidence type="ECO:0000256" key="6">
    <source>
        <dbReference type="ARBA" id="ARBA00014682"/>
    </source>
</evidence>
<evidence type="ECO:0000256" key="7">
    <source>
        <dbReference type="ARBA" id="ARBA00022438"/>
    </source>
</evidence>
<dbReference type="NCBIfam" id="NF003781">
    <property type="entry name" value="PRK05371.1-2"/>
    <property type="match status" value="1"/>
</dbReference>
<dbReference type="Pfam" id="PF08530">
    <property type="entry name" value="PepX_C"/>
    <property type="match status" value="1"/>
</dbReference>
<dbReference type="InterPro" id="IPR000383">
    <property type="entry name" value="Xaa-Pro-like_dom"/>
</dbReference>